<evidence type="ECO:0000313" key="5">
    <source>
        <dbReference type="EMBL" id="CAD2220972.1"/>
    </source>
</evidence>
<reference evidence="5 6" key="1">
    <citation type="submission" date="2020-08" db="EMBL/GenBank/DDBJ databases">
        <authorList>
            <person name="Newling K."/>
            <person name="Davey J."/>
            <person name="Forrester S."/>
        </authorList>
    </citation>
    <scope>NUCLEOTIDE SEQUENCE [LARGE SCALE GENOMIC DNA]</scope>
    <source>
        <strain evidence="6">Crithidia deanei Carvalho (ATCC PRA-265)</strain>
    </source>
</reference>
<evidence type="ECO:0000313" key="6">
    <source>
        <dbReference type="Proteomes" id="UP000515908"/>
    </source>
</evidence>
<dbReference type="GO" id="GO:0005737">
    <property type="term" value="C:cytoplasm"/>
    <property type="evidence" value="ECO:0007669"/>
    <property type="project" value="TreeGrafter"/>
</dbReference>
<organism evidence="5 6">
    <name type="scientific">Angomonas deanei</name>
    <dbReference type="NCBI Taxonomy" id="59799"/>
    <lineage>
        <taxon>Eukaryota</taxon>
        <taxon>Discoba</taxon>
        <taxon>Euglenozoa</taxon>
        <taxon>Kinetoplastea</taxon>
        <taxon>Metakinetoplastina</taxon>
        <taxon>Trypanosomatida</taxon>
        <taxon>Trypanosomatidae</taxon>
        <taxon>Strigomonadinae</taxon>
        <taxon>Angomonas</taxon>
    </lineage>
</organism>
<dbReference type="VEuPathDB" id="TriTrypDB:ADEAN_000849700"/>
<accession>S9VQI4</accession>
<dbReference type="PROSITE" id="PS50250">
    <property type="entry name" value="PCI"/>
    <property type="match status" value="1"/>
</dbReference>
<evidence type="ECO:0000259" key="4">
    <source>
        <dbReference type="PROSITE" id="PS50250"/>
    </source>
</evidence>
<dbReference type="Pfam" id="PF22241">
    <property type="entry name" value="PSMD12-CSN4_N"/>
    <property type="match status" value="1"/>
</dbReference>
<evidence type="ECO:0000256" key="3">
    <source>
        <dbReference type="SAM" id="MobiDB-lite"/>
    </source>
</evidence>
<feature type="region of interest" description="Disordered" evidence="3">
    <location>
        <begin position="1"/>
        <end position="22"/>
    </location>
</feature>
<feature type="region of interest" description="Disordered" evidence="3">
    <location>
        <begin position="470"/>
        <end position="490"/>
    </location>
</feature>
<dbReference type="GO" id="GO:0008541">
    <property type="term" value="C:proteasome regulatory particle, lid subcomplex"/>
    <property type="evidence" value="ECO:0007669"/>
    <property type="project" value="TreeGrafter"/>
</dbReference>
<keyword evidence="2" id="KW-0647">Proteasome</keyword>
<dbReference type="InterPro" id="IPR054559">
    <property type="entry name" value="PSMD12-CSN4-like_N"/>
</dbReference>
<dbReference type="InterPro" id="IPR036390">
    <property type="entry name" value="WH_DNA-bd_sf"/>
</dbReference>
<dbReference type="Gene3D" id="1.10.10.10">
    <property type="entry name" value="Winged helix-like DNA-binding domain superfamily/Winged helix DNA-binding domain"/>
    <property type="match status" value="1"/>
</dbReference>
<dbReference type="PANTHER" id="PTHR10855">
    <property type="entry name" value="26S PROTEASOME NON-ATPASE REGULATORY SUBUNIT 12/COP9 SIGNALOSOME COMPLEX SUBUNIT 4"/>
    <property type="match status" value="1"/>
</dbReference>
<dbReference type="Pfam" id="PF01399">
    <property type="entry name" value="PCI"/>
    <property type="match status" value="1"/>
</dbReference>
<dbReference type="SUPFAM" id="SSF46785">
    <property type="entry name" value="Winged helix' DNA-binding domain"/>
    <property type="match status" value="1"/>
</dbReference>
<dbReference type="SMART" id="SM00088">
    <property type="entry name" value="PINT"/>
    <property type="match status" value="1"/>
</dbReference>
<feature type="domain" description="PCI" evidence="4">
    <location>
        <begin position="244"/>
        <end position="433"/>
    </location>
</feature>
<comment type="similarity">
    <text evidence="1">Belongs to the proteasome subunit p55 family.</text>
</comment>
<dbReference type="InterPro" id="IPR040134">
    <property type="entry name" value="PSMD12/CSN4"/>
</dbReference>
<name>S9VQI4_9TRYP</name>
<evidence type="ECO:0000256" key="2">
    <source>
        <dbReference type="ARBA" id="ARBA00022942"/>
    </source>
</evidence>
<dbReference type="GO" id="GO:0005634">
    <property type="term" value="C:nucleus"/>
    <property type="evidence" value="ECO:0007669"/>
    <property type="project" value="UniProtKB-ARBA"/>
</dbReference>
<dbReference type="Proteomes" id="UP000515908">
    <property type="component" value="Chromosome 19"/>
</dbReference>
<dbReference type="InterPro" id="IPR000717">
    <property type="entry name" value="PCI_dom"/>
</dbReference>
<dbReference type="InterPro" id="IPR036388">
    <property type="entry name" value="WH-like_DNA-bd_sf"/>
</dbReference>
<dbReference type="OrthoDB" id="268763at2759"/>
<dbReference type="FunFam" id="1.10.10.10:FF:000070">
    <property type="entry name" value="26S proteasome non-ATPase regulatory subunit 12"/>
    <property type="match status" value="1"/>
</dbReference>
<proteinExistence type="inferred from homology"/>
<gene>
    <name evidence="5" type="ORF">ADEAN_000849700</name>
</gene>
<protein>
    <submittedName>
        <fullName evidence="5">PCI domain containing protein, putative</fullName>
    </submittedName>
</protein>
<dbReference type="EMBL" id="LR877163">
    <property type="protein sequence ID" value="CAD2220972.1"/>
    <property type="molecule type" value="Genomic_DNA"/>
</dbReference>
<keyword evidence="6" id="KW-1185">Reference proteome</keyword>
<sequence length="490" mass="56307">MTDNEWKGANFSQEEDHSEETDKLLEKINATTIPVLLRSRNESLDDILSELLVLEKTARLGGDTTSNKKLAVEVLRIYRTQKELDKMLTCLDELMRKRAQPKQVQSAMIAECAVTLHDGSLSEEKQIEVLERLAHVADNKIHVELEHARFTIELAGLQEKKGNKRAAYDLLRVLHIETITNMPRLEKLEALNNQIRLCLELGEYEHTPMVSRKINYRALAREESLQQKILYFELMRQYYVNRRSHFNVARCWLETYLTLKQVDEKLEALSNAVVHYLIAEHDTPKELEDLAECCAFSPETKFEDRPSALKGLCEKRKSDLEDLPRLYYVLQRFNSIELIRARVSQDVATLCATHPALAAHPDRQQLLQDRCSEHDLVVISHFYTRLPLTRLGQLVHLTPEHVEAFLMVMVGNNTLYAKIDRVDGLVVFEEPKDASAVVASWNSRVNRSVALLDKVSHLITKERMLFNLQNRNNNSDNNKKDSATAVKSAS</sequence>
<dbReference type="PANTHER" id="PTHR10855:SF1">
    <property type="entry name" value="26S PROTEASOME NON-ATPASE REGULATORY SUBUNIT 12"/>
    <property type="match status" value="1"/>
</dbReference>
<evidence type="ECO:0000256" key="1">
    <source>
        <dbReference type="ARBA" id="ARBA00006397"/>
    </source>
</evidence>
<dbReference type="AlphaFoldDB" id="S9VQI4"/>